<keyword evidence="1 2" id="KW-0808">Transferase</keyword>
<dbReference type="OrthoDB" id="9801609at2"/>
<proteinExistence type="predicted"/>
<keyword evidence="3" id="KW-1185">Reference proteome</keyword>
<dbReference type="Proteomes" id="UP000037737">
    <property type="component" value="Unassembled WGS sequence"/>
</dbReference>
<dbReference type="PATRIC" id="fig|84292.3.peg.1588"/>
<dbReference type="EMBL" id="LAVO01000006">
    <property type="protein sequence ID" value="KOS11144.1"/>
    <property type="molecule type" value="Genomic_DNA"/>
</dbReference>
<name>A0A0M8MNL1_9MICO</name>
<accession>A0A0M8MNL1</accession>
<dbReference type="GO" id="GO:0009103">
    <property type="term" value="P:lipopolysaccharide biosynthetic process"/>
    <property type="evidence" value="ECO:0007669"/>
    <property type="project" value="TreeGrafter"/>
</dbReference>
<comment type="caution">
    <text evidence="2">The sequence shown here is derived from an EMBL/GenBank/DDBJ whole genome shotgun (WGS) entry which is preliminary data.</text>
</comment>
<dbReference type="SUPFAM" id="SSF53756">
    <property type="entry name" value="UDP-Glycosyltransferase/glycogen phosphorylase"/>
    <property type="match status" value="1"/>
</dbReference>
<dbReference type="AlphaFoldDB" id="A0A0M8MNL1"/>
<gene>
    <name evidence="2" type="ORF">XI38_07785</name>
</gene>
<evidence type="ECO:0000256" key="1">
    <source>
        <dbReference type="ARBA" id="ARBA00022679"/>
    </source>
</evidence>
<evidence type="ECO:0000313" key="2">
    <source>
        <dbReference type="EMBL" id="KOS11144.1"/>
    </source>
</evidence>
<reference evidence="2" key="1">
    <citation type="submission" date="2015-04" db="EMBL/GenBank/DDBJ databases">
        <title>Complete genome sequence of Microbacterium chocolatum SIT 101, a bacterium enantioselectively hydrolyzing mesomeric diesters.</title>
        <authorList>
            <person name="Li X."/>
            <person name="Xu Y."/>
        </authorList>
    </citation>
    <scope>NUCLEOTIDE SEQUENCE [LARGE SCALE GENOMIC DNA]</scope>
    <source>
        <strain evidence="2">SIT 101</strain>
    </source>
</reference>
<dbReference type="PANTHER" id="PTHR46401">
    <property type="entry name" value="GLYCOSYLTRANSFERASE WBBK-RELATED"/>
    <property type="match status" value="1"/>
</dbReference>
<sequence>MVATLRVMLDQLVAPTSPVLAEASRELARALIDGAPSGCVVEGIVPGGTDAESSVVAGLADVRRVGLPRRELATALQLGAPTGIGGGMIHAPTLFAPLVKHDRTHDGDQTVVTVWDLRAWEAPDELSRLAVGWQKAMLKRAARHADAVVAPTHSMAERLRSLAKLGDRVRVIAGAAPAGFAVPTDDIGRRRELDLPEGFVLLSGDTHASTGLATGFAGIAASGVDHPVVVIDVPEGQEPAVAEIAEAAGVPERRVHVRGSLDTADRAAVFGAALAFVAPATRTAFPWRVLDALTLGVPVIAADTAVHRDVIADGGDLIDVTDAAAAGDAFGDALSRALGSTQAAERLAVMADDRGRAFSWSEAADKVWHLHAEL</sequence>
<dbReference type="PANTHER" id="PTHR46401:SF2">
    <property type="entry name" value="GLYCOSYLTRANSFERASE WBBK-RELATED"/>
    <property type="match status" value="1"/>
</dbReference>
<dbReference type="GO" id="GO:0016757">
    <property type="term" value="F:glycosyltransferase activity"/>
    <property type="evidence" value="ECO:0007669"/>
    <property type="project" value="TreeGrafter"/>
</dbReference>
<protein>
    <submittedName>
        <fullName evidence="2">Glycosyl transferase</fullName>
    </submittedName>
</protein>
<organism evidence="2 3">
    <name type="scientific">Microbacterium aurantiacum</name>
    <dbReference type="NCBI Taxonomy" id="162393"/>
    <lineage>
        <taxon>Bacteria</taxon>
        <taxon>Bacillati</taxon>
        <taxon>Actinomycetota</taxon>
        <taxon>Actinomycetes</taxon>
        <taxon>Micrococcales</taxon>
        <taxon>Microbacteriaceae</taxon>
        <taxon>Microbacterium</taxon>
    </lineage>
</organism>
<evidence type="ECO:0000313" key="3">
    <source>
        <dbReference type="Proteomes" id="UP000037737"/>
    </source>
</evidence>
<dbReference type="Gene3D" id="3.40.50.2000">
    <property type="entry name" value="Glycogen Phosphorylase B"/>
    <property type="match status" value="2"/>
</dbReference>
<dbReference type="Pfam" id="PF13692">
    <property type="entry name" value="Glyco_trans_1_4"/>
    <property type="match status" value="1"/>
</dbReference>
<dbReference type="KEGG" id="mcw:A8L33_07370"/>